<dbReference type="AlphaFoldDB" id="A0A2L0X2S0"/>
<dbReference type="Proteomes" id="UP000253772">
    <property type="component" value="Chromosome c2"/>
</dbReference>
<dbReference type="OrthoDB" id="9904203at2"/>
<proteinExistence type="predicted"/>
<gene>
    <name evidence="1" type="ORF">DDF84_027640</name>
</gene>
<sequence length="88" mass="9106">MLRSGAVAGSSTLLGASYLVFYFLLLVVLDFVKLRGMTNINSTSTGVGKAEGEGMGKNSLDFVKLSVLSVLETIHGLGMSALVAVALP</sequence>
<dbReference type="RefSeq" id="WP_008652564.1">
    <property type="nucleotide sequence ID" value="NZ_CP151111.1"/>
</dbReference>
<protein>
    <submittedName>
        <fullName evidence="1">Uncharacterized protein</fullName>
    </submittedName>
</protein>
<evidence type="ECO:0000313" key="2">
    <source>
        <dbReference type="Proteomes" id="UP000253772"/>
    </source>
</evidence>
<evidence type="ECO:0000313" key="1">
    <source>
        <dbReference type="EMBL" id="QBP13398.1"/>
    </source>
</evidence>
<name>A0A2L0X2S0_9BURK</name>
<accession>A0A2L0X2S0</accession>
<organism evidence="1 2">
    <name type="scientific">Cupriavidus metallidurans</name>
    <dbReference type="NCBI Taxonomy" id="119219"/>
    <lineage>
        <taxon>Bacteria</taxon>
        <taxon>Pseudomonadati</taxon>
        <taxon>Pseudomonadota</taxon>
        <taxon>Betaproteobacteria</taxon>
        <taxon>Burkholderiales</taxon>
        <taxon>Burkholderiaceae</taxon>
        <taxon>Cupriavidus</taxon>
    </lineage>
</organism>
<reference evidence="1 2" key="1">
    <citation type="submission" date="2019-03" db="EMBL/GenBank/DDBJ databases">
        <title>Comparative insights into the high quality Complete genome sequence of highly metal resistant Cupriavidus metallidurans strain BS1 isolated from a gold-copper mine.</title>
        <authorList>
            <person name="Mazhar H.S."/>
            <person name="Rensing C."/>
        </authorList>
    </citation>
    <scope>NUCLEOTIDE SEQUENCE [LARGE SCALE GENOMIC DNA]</scope>
    <source>
        <strain evidence="1 2">BS1</strain>
    </source>
</reference>
<dbReference type="EMBL" id="CP037901">
    <property type="protein sequence ID" value="QBP13398.1"/>
    <property type="molecule type" value="Genomic_DNA"/>
</dbReference>